<comment type="caution">
    <text evidence="1">The sequence shown here is derived from an EMBL/GenBank/DDBJ whole genome shotgun (WGS) entry which is preliminary data.</text>
</comment>
<dbReference type="RefSeq" id="WP_378301354.1">
    <property type="nucleotide sequence ID" value="NZ_JBHTJA010000046.1"/>
</dbReference>
<evidence type="ECO:0000313" key="1">
    <source>
        <dbReference type="EMBL" id="MFD0903003.1"/>
    </source>
</evidence>
<protein>
    <submittedName>
        <fullName evidence="1">YaaA family protein</fullName>
    </submittedName>
</protein>
<dbReference type="PANTHER" id="PTHR30283">
    <property type="entry name" value="PEROXIDE STRESS RESPONSE PROTEIN YAAA"/>
    <property type="match status" value="1"/>
</dbReference>
<name>A0ABW3ERK5_9ACTN</name>
<reference evidence="2" key="1">
    <citation type="journal article" date="2019" name="Int. J. Syst. Evol. Microbiol.">
        <title>The Global Catalogue of Microorganisms (GCM) 10K type strain sequencing project: providing services to taxonomists for standard genome sequencing and annotation.</title>
        <authorList>
            <consortium name="The Broad Institute Genomics Platform"/>
            <consortium name="The Broad Institute Genome Sequencing Center for Infectious Disease"/>
            <person name="Wu L."/>
            <person name="Ma J."/>
        </authorList>
    </citation>
    <scope>NUCLEOTIDE SEQUENCE [LARGE SCALE GENOMIC DNA]</scope>
    <source>
        <strain evidence="2">JCM 31202</strain>
    </source>
</reference>
<dbReference type="Pfam" id="PF03883">
    <property type="entry name" value="H2O2_YaaD"/>
    <property type="match status" value="1"/>
</dbReference>
<keyword evidence="2" id="KW-1185">Reference proteome</keyword>
<evidence type="ECO:0000313" key="2">
    <source>
        <dbReference type="Proteomes" id="UP001596972"/>
    </source>
</evidence>
<proteinExistence type="predicted"/>
<organism evidence="1 2">
    <name type="scientific">Actinomadura sediminis</name>
    <dbReference type="NCBI Taxonomy" id="1038904"/>
    <lineage>
        <taxon>Bacteria</taxon>
        <taxon>Bacillati</taxon>
        <taxon>Actinomycetota</taxon>
        <taxon>Actinomycetes</taxon>
        <taxon>Streptosporangiales</taxon>
        <taxon>Thermomonosporaceae</taxon>
        <taxon>Actinomadura</taxon>
    </lineage>
</organism>
<dbReference type="PANTHER" id="PTHR30283:SF4">
    <property type="entry name" value="PEROXIDE STRESS RESISTANCE PROTEIN YAAA"/>
    <property type="match status" value="1"/>
</dbReference>
<gene>
    <name evidence="1" type="ORF">ACFQ11_21595</name>
</gene>
<dbReference type="EMBL" id="JBHTJA010000046">
    <property type="protein sequence ID" value="MFD0903003.1"/>
    <property type="molecule type" value="Genomic_DNA"/>
</dbReference>
<accession>A0ABW3ERK5</accession>
<dbReference type="InterPro" id="IPR005583">
    <property type="entry name" value="YaaA"/>
</dbReference>
<sequence length="247" mass="26364">MHILLPPSEKKATAGDGPPLDLGTLSFPGLNPVRERVLAALGETCGRDDAADVLGLPAGQKDEALARNRALREAPALPVARLYTGVLYDNLDLPSLDERAAADRIIVFSGLWGALRLTDRVPPYRLAMAVSLPPEGRLAALWRPAMRDALTLGDGLVVDMRSGPYASVWKAPRPAVAVRVFRERIIGGAPRRSVVSHMAKATRGKIAHDLLAAGADPRTPEELLKAVVDLGHTAELNDGALDVVLHD</sequence>
<dbReference type="Proteomes" id="UP001596972">
    <property type="component" value="Unassembled WGS sequence"/>
</dbReference>